<evidence type="ECO:0000313" key="7">
    <source>
        <dbReference type="Proteomes" id="UP000435112"/>
    </source>
</evidence>
<dbReference type="AlphaFoldDB" id="A0A6A4C1M0"/>
<evidence type="ECO:0000313" key="2">
    <source>
        <dbReference type="EMBL" id="KAE8982299.1"/>
    </source>
</evidence>
<accession>A0A6A4C1M0</accession>
<protein>
    <submittedName>
        <fullName evidence="4">Uncharacterized protein</fullName>
    </submittedName>
</protein>
<keyword evidence="1" id="KW-0472">Membrane</keyword>
<evidence type="ECO:0000313" key="5">
    <source>
        <dbReference type="Proteomes" id="UP000429607"/>
    </source>
</evidence>
<organism evidence="4 6">
    <name type="scientific">Phytophthora rubi</name>
    <dbReference type="NCBI Taxonomy" id="129364"/>
    <lineage>
        <taxon>Eukaryota</taxon>
        <taxon>Sar</taxon>
        <taxon>Stramenopiles</taxon>
        <taxon>Oomycota</taxon>
        <taxon>Peronosporomycetes</taxon>
        <taxon>Peronosporales</taxon>
        <taxon>Peronosporaceae</taxon>
        <taxon>Phytophthora</taxon>
    </lineage>
</organism>
<dbReference type="Proteomes" id="UP000435112">
    <property type="component" value="Unassembled WGS sequence"/>
</dbReference>
<evidence type="ECO:0000256" key="1">
    <source>
        <dbReference type="SAM" id="Phobius"/>
    </source>
</evidence>
<reference evidence="4 6" key="1">
    <citation type="submission" date="2018-08" db="EMBL/GenBank/DDBJ databases">
        <title>Genomic investigation of the strawberry pathogen Phytophthora fragariae indicates pathogenicity is determined by transcriptional variation in three key races.</title>
        <authorList>
            <person name="Adams T.M."/>
            <person name="Armitage A.D."/>
            <person name="Sobczyk M.K."/>
            <person name="Bates H.J."/>
            <person name="Dunwell J.M."/>
            <person name="Nellist C.F."/>
            <person name="Harrison R.J."/>
        </authorList>
    </citation>
    <scope>NUCLEOTIDE SEQUENCE [LARGE SCALE GENOMIC DNA]</scope>
    <source>
        <strain evidence="2 5">SCRP249</strain>
        <strain evidence="3 7">SCRP324</strain>
        <strain evidence="4 6">SCRP333</strain>
    </source>
</reference>
<evidence type="ECO:0000313" key="3">
    <source>
        <dbReference type="EMBL" id="KAE8991486.1"/>
    </source>
</evidence>
<feature type="transmembrane region" description="Helical" evidence="1">
    <location>
        <begin position="12"/>
        <end position="33"/>
    </location>
</feature>
<evidence type="ECO:0000313" key="6">
    <source>
        <dbReference type="Proteomes" id="UP000434957"/>
    </source>
</evidence>
<name>A0A6A4C1M0_9STRA</name>
<dbReference type="Proteomes" id="UP000429607">
    <property type="component" value="Unassembled WGS sequence"/>
</dbReference>
<keyword evidence="6" id="KW-1185">Reference proteome</keyword>
<dbReference type="EMBL" id="QXFU01002033">
    <property type="protein sequence ID" value="KAE8991486.1"/>
    <property type="molecule type" value="Genomic_DNA"/>
</dbReference>
<keyword evidence="1" id="KW-1133">Transmembrane helix</keyword>
<dbReference type="EMBL" id="QXFV01002878">
    <property type="protein sequence ID" value="KAE8982299.1"/>
    <property type="molecule type" value="Genomic_DNA"/>
</dbReference>
<evidence type="ECO:0000313" key="4">
    <source>
        <dbReference type="EMBL" id="KAE9282917.1"/>
    </source>
</evidence>
<sequence length="57" mass="5989">MSGSSTPLWNYALMFALIAGLAAISPGILTVVYPSEADKEPTTFCARQLREGRSAAG</sequence>
<proteinExistence type="predicted"/>
<gene>
    <name evidence="2" type="ORF">PR001_g23771</name>
    <name evidence="3" type="ORF">PR002_g20835</name>
    <name evidence="4" type="ORF">PR003_g27273</name>
</gene>
<dbReference type="EMBL" id="QXFT01003755">
    <property type="protein sequence ID" value="KAE9282917.1"/>
    <property type="molecule type" value="Genomic_DNA"/>
</dbReference>
<dbReference type="Proteomes" id="UP000434957">
    <property type="component" value="Unassembled WGS sequence"/>
</dbReference>
<keyword evidence="1" id="KW-0812">Transmembrane</keyword>
<comment type="caution">
    <text evidence="4">The sequence shown here is derived from an EMBL/GenBank/DDBJ whole genome shotgun (WGS) entry which is preliminary data.</text>
</comment>